<feature type="compositionally biased region" description="Low complexity" evidence="1">
    <location>
        <begin position="66"/>
        <end position="76"/>
    </location>
</feature>
<keyword evidence="3" id="KW-1185">Reference proteome</keyword>
<evidence type="ECO:0000313" key="3">
    <source>
        <dbReference type="Proteomes" id="UP001233999"/>
    </source>
</evidence>
<protein>
    <submittedName>
        <fullName evidence="2">Uncharacterized protein</fullName>
    </submittedName>
</protein>
<feature type="non-terminal residue" evidence="2">
    <location>
        <position position="1"/>
    </location>
</feature>
<feature type="compositionally biased region" description="Pro residues" evidence="1">
    <location>
        <begin position="1"/>
        <end position="14"/>
    </location>
</feature>
<feature type="region of interest" description="Disordered" evidence="1">
    <location>
        <begin position="1"/>
        <end position="46"/>
    </location>
</feature>
<accession>A0AAD8ENX5</accession>
<reference evidence="2" key="2">
    <citation type="submission" date="2023-05" db="EMBL/GenBank/DDBJ databases">
        <authorList>
            <person name="Fouks B."/>
        </authorList>
    </citation>
    <scope>NUCLEOTIDE SEQUENCE</scope>
    <source>
        <strain evidence="2">Stay&amp;Tobe</strain>
        <tissue evidence="2">Testes</tissue>
    </source>
</reference>
<evidence type="ECO:0000313" key="2">
    <source>
        <dbReference type="EMBL" id="KAJ9596517.1"/>
    </source>
</evidence>
<feature type="region of interest" description="Disordered" evidence="1">
    <location>
        <begin position="101"/>
        <end position="122"/>
    </location>
</feature>
<feature type="compositionally biased region" description="Polar residues" evidence="1">
    <location>
        <begin position="22"/>
        <end position="39"/>
    </location>
</feature>
<organism evidence="2 3">
    <name type="scientific">Diploptera punctata</name>
    <name type="common">Pacific beetle cockroach</name>
    <dbReference type="NCBI Taxonomy" id="6984"/>
    <lineage>
        <taxon>Eukaryota</taxon>
        <taxon>Metazoa</taxon>
        <taxon>Ecdysozoa</taxon>
        <taxon>Arthropoda</taxon>
        <taxon>Hexapoda</taxon>
        <taxon>Insecta</taxon>
        <taxon>Pterygota</taxon>
        <taxon>Neoptera</taxon>
        <taxon>Polyneoptera</taxon>
        <taxon>Dictyoptera</taxon>
        <taxon>Blattodea</taxon>
        <taxon>Blaberoidea</taxon>
        <taxon>Blaberidae</taxon>
        <taxon>Diplopterinae</taxon>
        <taxon>Diploptera</taxon>
    </lineage>
</organism>
<dbReference type="AlphaFoldDB" id="A0AAD8ENX5"/>
<comment type="caution">
    <text evidence="2">The sequence shown here is derived from an EMBL/GenBank/DDBJ whole genome shotgun (WGS) entry which is preliminary data.</text>
</comment>
<feature type="region of interest" description="Disordered" evidence="1">
    <location>
        <begin position="66"/>
        <end position="89"/>
    </location>
</feature>
<sequence>MATCFGPPPLPPKRSPSDARRQSLNNTNKKNRNLSSTYRSFRDPSEEDEIIVVASEDIEVASITSKTYSKHSSFSSMTNSLSRKSTASTSFTTLSLSRSHSDGNLTNCTRRGSASGGSTSGNLNAATGTLNRCLRVLGSSWKNLLQSNIEL</sequence>
<dbReference type="EMBL" id="JASPKZ010001983">
    <property type="protein sequence ID" value="KAJ9596517.1"/>
    <property type="molecule type" value="Genomic_DNA"/>
</dbReference>
<dbReference type="Proteomes" id="UP001233999">
    <property type="component" value="Unassembled WGS sequence"/>
</dbReference>
<gene>
    <name evidence="2" type="ORF">L9F63_012459</name>
</gene>
<name>A0AAD8ENX5_DIPPU</name>
<proteinExistence type="predicted"/>
<reference evidence="2" key="1">
    <citation type="journal article" date="2023" name="IScience">
        <title>Live-bearing cockroach genome reveals convergent evolutionary mechanisms linked to viviparity in insects and beyond.</title>
        <authorList>
            <person name="Fouks B."/>
            <person name="Harrison M.C."/>
            <person name="Mikhailova A.A."/>
            <person name="Marchal E."/>
            <person name="English S."/>
            <person name="Carruthers M."/>
            <person name="Jennings E.C."/>
            <person name="Chiamaka E.L."/>
            <person name="Frigard R.A."/>
            <person name="Pippel M."/>
            <person name="Attardo G.M."/>
            <person name="Benoit J.B."/>
            <person name="Bornberg-Bauer E."/>
            <person name="Tobe S.S."/>
        </authorList>
    </citation>
    <scope>NUCLEOTIDE SEQUENCE</scope>
    <source>
        <strain evidence="2">Stay&amp;Tobe</strain>
    </source>
</reference>
<evidence type="ECO:0000256" key="1">
    <source>
        <dbReference type="SAM" id="MobiDB-lite"/>
    </source>
</evidence>